<keyword evidence="2" id="KW-1003">Cell membrane</keyword>
<dbReference type="EMBL" id="JARQWQ010000007">
    <property type="protein sequence ID" value="KAK2570714.1"/>
    <property type="molecule type" value="Genomic_DNA"/>
</dbReference>
<keyword evidence="11" id="KW-1185">Reference proteome</keyword>
<dbReference type="SUPFAM" id="SSF81321">
    <property type="entry name" value="Family A G protein-coupled receptor-like"/>
    <property type="match status" value="2"/>
</dbReference>
<dbReference type="PROSITE" id="PS50262">
    <property type="entry name" value="G_PROTEIN_RECEP_F1_2"/>
    <property type="match status" value="2"/>
</dbReference>
<evidence type="ECO:0000256" key="1">
    <source>
        <dbReference type="ARBA" id="ARBA00004651"/>
    </source>
</evidence>
<dbReference type="GO" id="GO:0032870">
    <property type="term" value="P:cellular response to hormone stimulus"/>
    <property type="evidence" value="ECO:0007669"/>
    <property type="project" value="TreeGrafter"/>
</dbReference>
<feature type="transmembrane region" description="Helical" evidence="8">
    <location>
        <begin position="127"/>
        <end position="151"/>
    </location>
</feature>
<keyword evidence="6 7" id="KW-0675">Receptor</keyword>
<protein>
    <submittedName>
        <fullName evidence="10">G-protein coupled receptor 83</fullName>
    </submittedName>
</protein>
<proteinExistence type="inferred from homology"/>
<feature type="transmembrane region" description="Helical" evidence="8">
    <location>
        <begin position="351"/>
        <end position="375"/>
    </location>
</feature>
<evidence type="ECO:0000313" key="10">
    <source>
        <dbReference type="EMBL" id="KAK2570714.1"/>
    </source>
</evidence>
<dbReference type="GO" id="GO:0005886">
    <property type="term" value="C:plasma membrane"/>
    <property type="evidence" value="ECO:0007669"/>
    <property type="project" value="UniProtKB-SubCell"/>
</dbReference>
<feature type="transmembrane region" description="Helical" evidence="8">
    <location>
        <begin position="221"/>
        <end position="240"/>
    </location>
</feature>
<feature type="transmembrane region" description="Helical" evidence="8">
    <location>
        <begin position="34"/>
        <end position="56"/>
    </location>
</feature>
<evidence type="ECO:0000313" key="11">
    <source>
        <dbReference type="Proteomes" id="UP001249851"/>
    </source>
</evidence>
<dbReference type="AlphaFoldDB" id="A0AAD9R092"/>
<dbReference type="Pfam" id="PF00001">
    <property type="entry name" value="7tm_1"/>
    <property type="match status" value="2"/>
</dbReference>
<comment type="caution">
    <text evidence="10">The sequence shown here is derived from an EMBL/GenBank/DDBJ whole genome shotgun (WGS) entry which is preliminary data.</text>
</comment>
<dbReference type="GO" id="GO:0004930">
    <property type="term" value="F:G protein-coupled receptor activity"/>
    <property type="evidence" value="ECO:0007669"/>
    <property type="project" value="UniProtKB-KW"/>
</dbReference>
<evidence type="ECO:0000259" key="9">
    <source>
        <dbReference type="PROSITE" id="PS50262"/>
    </source>
</evidence>
<evidence type="ECO:0000256" key="8">
    <source>
        <dbReference type="SAM" id="Phobius"/>
    </source>
</evidence>
<feature type="transmembrane region" description="Helical" evidence="8">
    <location>
        <begin position="261"/>
        <end position="283"/>
    </location>
</feature>
<sequence length="474" mass="53753">MSGPGFCFLRISPIQWIGATCSTLSLVLIAFERYFVVIVPCFWIFSIILVIPLFLILKYNPDTNTCSPLKMWTYQLMIVSWSIVFLSSSVLMAGLYSRVVYTLWFEQSEENALPPQQQIVLKVRKRVTLMVLIVTAIFAICWCADSILHLLERFYFHKNLPLGRAIIHSTLTCNAAVNPFAYALINKSFRIFHLSELIFQHISNKPEGMSGPGFCFLRNPGIQWIGASCSALTLVVVAFERYLVVRNPHGNQKVSTEKLKVIIPCCWICSTILLIPNFFILNYEPDTNTCSPLKMWIYHVGIVSWSIVCLSSSILMAGLYSKVVYTLWFEQSEVNVLPPQQQVVLKVRKRVTLMVLTVTVIFAICWSADAILHLLERFYFHKNLPLGRGIIHATLAFNAALNPFAYALINQRFRAKLTELLSSSVCSRTERVHFLRQGKSYDINMANEIPPIENRKQAHAGIVGTAAQSNLQAN</sequence>
<comment type="similarity">
    <text evidence="7">Belongs to the G-protein coupled receptor 1 family.</text>
</comment>
<dbReference type="GO" id="GO:0042277">
    <property type="term" value="F:peptide binding"/>
    <property type="evidence" value="ECO:0007669"/>
    <property type="project" value="TreeGrafter"/>
</dbReference>
<keyword evidence="7" id="KW-0297">G-protein coupled receptor</keyword>
<keyword evidence="4 8" id="KW-1133">Transmembrane helix</keyword>
<dbReference type="InterPro" id="IPR017452">
    <property type="entry name" value="GPCR_Rhodpsn_7TM"/>
</dbReference>
<feature type="transmembrane region" description="Helical" evidence="8">
    <location>
        <begin position="295"/>
        <end position="320"/>
    </location>
</feature>
<keyword evidence="5 8" id="KW-0472">Membrane</keyword>
<evidence type="ECO:0000256" key="4">
    <source>
        <dbReference type="ARBA" id="ARBA00022989"/>
    </source>
</evidence>
<feature type="domain" description="G-protein coupled receptors family 1 profile" evidence="9">
    <location>
        <begin position="230"/>
        <end position="406"/>
    </location>
</feature>
<comment type="subcellular location">
    <subcellularLocation>
        <location evidence="1">Cell membrane</location>
        <topology evidence="1">Multi-pass membrane protein</topology>
    </subcellularLocation>
</comment>
<name>A0AAD9R092_ACRCE</name>
<feature type="transmembrane region" description="Helical" evidence="8">
    <location>
        <begin position="76"/>
        <end position="96"/>
    </location>
</feature>
<evidence type="ECO:0000256" key="2">
    <source>
        <dbReference type="ARBA" id="ARBA00022475"/>
    </source>
</evidence>
<organism evidence="10 11">
    <name type="scientific">Acropora cervicornis</name>
    <name type="common">Staghorn coral</name>
    <dbReference type="NCBI Taxonomy" id="6130"/>
    <lineage>
        <taxon>Eukaryota</taxon>
        <taxon>Metazoa</taxon>
        <taxon>Cnidaria</taxon>
        <taxon>Anthozoa</taxon>
        <taxon>Hexacorallia</taxon>
        <taxon>Scleractinia</taxon>
        <taxon>Astrocoeniina</taxon>
        <taxon>Acroporidae</taxon>
        <taxon>Acropora</taxon>
    </lineage>
</organism>
<evidence type="ECO:0000256" key="7">
    <source>
        <dbReference type="RuleBase" id="RU000688"/>
    </source>
</evidence>
<reference evidence="10" key="1">
    <citation type="journal article" date="2023" name="G3 (Bethesda)">
        <title>Whole genome assembly and annotation of the endangered Caribbean coral Acropora cervicornis.</title>
        <authorList>
            <person name="Selwyn J.D."/>
            <person name="Vollmer S.V."/>
        </authorList>
    </citation>
    <scope>NUCLEOTIDE SEQUENCE</scope>
    <source>
        <strain evidence="10">K2</strain>
    </source>
</reference>
<accession>A0AAD9R092</accession>
<feature type="domain" description="G-protein coupled receptors family 1 profile" evidence="9">
    <location>
        <begin position="1"/>
        <end position="182"/>
    </location>
</feature>
<dbReference type="PANTHER" id="PTHR24241:SF76">
    <property type="entry name" value="NEUROPEPTIDE SIFAMIDE RECEPTOR"/>
    <property type="match status" value="1"/>
</dbReference>
<dbReference type="PRINTS" id="PR00237">
    <property type="entry name" value="GPCRRHODOPSN"/>
</dbReference>
<evidence type="ECO:0000256" key="5">
    <source>
        <dbReference type="ARBA" id="ARBA00023136"/>
    </source>
</evidence>
<gene>
    <name evidence="10" type="ORF">P5673_004404</name>
</gene>
<dbReference type="Proteomes" id="UP001249851">
    <property type="component" value="Unassembled WGS sequence"/>
</dbReference>
<dbReference type="PANTHER" id="PTHR24241">
    <property type="entry name" value="NEUROPEPTIDE RECEPTOR-RELATED G-PROTEIN COUPLED RECEPTOR"/>
    <property type="match status" value="1"/>
</dbReference>
<dbReference type="PROSITE" id="PS00237">
    <property type="entry name" value="G_PROTEIN_RECEP_F1_1"/>
    <property type="match status" value="1"/>
</dbReference>
<keyword evidence="7" id="KW-0807">Transducer</keyword>
<dbReference type="Gene3D" id="1.20.1070.10">
    <property type="entry name" value="Rhodopsin 7-helix transmembrane proteins"/>
    <property type="match status" value="2"/>
</dbReference>
<dbReference type="CDD" id="cd00637">
    <property type="entry name" value="7tm_classA_rhodopsin-like"/>
    <property type="match status" value="2"/>
</dbReference>
<feature type="transmembrane region" description="Helical" evidence="8">
    <location>
        <begin position="390"/>
        <end position="409"/>
    </location>
</feature>
<reference evidence="10" key="2">
    <citation type="journal article" date="2023" name="Science">
        <title>Genomic signatures of disease resistance in endangered staghorn corals.</title>
        <authorList>
            <person name="Vollmer S.V."/>
            <person name="Selwyn J.D."/>
            <person name="Despard B.A."/>
            <person name="Roesel C.L."/>
        </authorList>
    </citation>
    <scope>NUCLEOTIDE SEQUENCE</scope>
    <source>
        <strain evidence="10">K2</strain>
    </source>
</reference>
<evidence type="ECO:0000256" key="6">
    <source>
        <dbReference type="ARBA" id="ARBA00023170"/>
    </source>
</evidence>
<keyword evidence="3 7" id="KW-0812">Transmembrane</keyword>
<evidence type="ECO:0000256" key="3">
    <source>
        <dbReference type="ARBA" id="ARBA00022692"/>
    </source>
</evidence>
<dbReference type="InterPro" id="IPR000276">
    <property type="entry name" value="GPCR_Rhodpsn"/>
</dbReference>